<name>A0A2N3XRK4_SACSN</name>
<proteinExistence type="predicted"/>
<dbReference type="EMBL" id="PJNB01000001">
    <property type="protein sequence ID" value="PKW13307.1"/>
    <property type="molecule type" value="Genomic_DNA"/>
</dbReference>
<dbReference type="Pfam" id="PF14430">
    <property type="entry name" value="Imm1"/>
    <property type="match status" value="1"/>
</dbReference>
<keyword evidence="3" id="KW-1185">Reference proteome</keyword>
<accession>A0A2N3XRK4</accession>
<gene>
    <name evidence="2" type="ORF">A8926_0822</name>
</gene>
<comment type="caution">
    <text evidence="2">The sequence shown here is derived from an EMBL/GenBank/DDBJ whole genome shotgun (WGS) entry which is preliminary data.</text>
</comment>
<dbReference type="Proteomes" id="UP000233786">
    <property type="component" value="Unassembled WGS sequence"/>
</dbReference>
<dbReference type="InterPro" id="IPR025680">
    <property type="entry name" value="DddI"/>
</dbReference>
<sequence length="147" mass="16118">MTFTVMYHPDELPAEITTVAELDDLLDRVTADAIEEDVPTYAEIVTADRLRILQIGLGQRDYSSLIYCNKPADILEASKGTLPMPDDAGFDYGGTWTDAPINSAIPITTARQAARDFLSSDGHRPANLEWHEPQYGRPEPGIPGSVT</sequence>
<evidence type="ECO:0000313" key="3">
    <source>
        <dbReference type="Proteomes" id="UP000233786"/>
    </source>
</evidence>
<evidence type="ECO:0000256" key="1">
    <source>
        <dbReference type="SAM" id="MobiDB-lite"/>
    </source>
</evidence>
<dbReference type="RefSeq" id="WP_010312847.1">
    <property type="nucleotide sequence ID" value="NZ_CP061007.1"/>
</dbReference>
<feature type="compositionally biased region" description="Basic and acidic residues" evidence="1">
    <location>
        <begin position="121"/>
        <end position="134"/>
    </location>
</feature>
<dbReference type="STRING" id="994479.GCA_000194155_06214"/>
<reference evidence="2" key="1">
    <citation type="submission" date="2017-12" db="EMBL/GenBank/DDBJ databases">
        <title>Sequencing the genomes of 1000 Actinobacteria strains.</title>
        <authorList>
            <person name="Klenk H.-P."/>
        </authorList>
    </citation>
    <scope>NUCLEOTIDE SEQUENCE [LARGE SCALE GENOMIC DNA]</scope>
    <source>
        <strain evidence="2">DSM 44228</strain>
    </source>
</reference>
<dbReference type="AlphaFoldDB" id="A0A2N3XRK4"/>
<evidence type="ECO:0000313" key="2">
    <source>
        <dbReference type="EMBL" id="PKW13307.1"/>
    </source>
</evidence>
<feature type="region of interest" description="Disordered" evidence="1">
    <location>
        <begin position="121"/>
        <end position="147"/>
    </location>
</feature>
<organism evidence="2 3">
    <name type="scientific">Saccharopolyspora spinosa</name>
    <dbReference type="NCBI Taxonomy" id="60894"/>
    <lineage>
        <taxon>Bacteria</taxon>
        <taxon>Bacillati</taxon>
        <taxon>Actinomycetota</taxon>
        <taxon>Actinomycetes</taxon>
        <taxon>Pseudonocardiales</taxon>
        <taxon>Pseudonocardiaceae</taxon>
        <taxon>Saccharopolyspora</taxon>
    </lineage>
</organism>
<protein>
    <submittedName>
        <fullName evidence="2">Immunity protein Imm1 of predicted polymorphic toxin system</fullName>
    </submittedName>
</protein>